<evidence type="ECO:0008006" key="3">
    <source>
        <dbReference type="Google" id="ProtNLM"/>
    </source>
</evidence>
<reference evidence="1 2" key="1">
    <citation type="submission" date="2016-10" db="EMBL/GenBank/DDBJ databases">
        <authorList>
            <person name="de Groot N.N."/>
        </authorList>
    </citation>
    <scope>NUCLEOTIDE SEQUENCE [LARGE SCALE GENOMIC DNA]</scope>
    <source>
        <strain evidence="1 2">DSM 19981</strain>
    </source>
</reference>
<keyword evidence="2" id="KW-1185">Reference proteome</keyword>
<dbReference type="RefSeq" id="WP_139225934.1">
    <property type="nucleotide sequence ID" value="NZ_FOSQ01000001.1"/>
</dbReference>
<accession>A0A1I3XM30</accession>
<dbReference type="STRING" id="1123062.SAMN02745775_101462"/>
<organism evidence="1 2">
    <name type="scientific">Falsiroseomonas stagni DSM 19981</name>
    <dbReference type="NCBI Taxonomy" id="1123062"/>
    <lineage>
        <taxon>Bacteria</taxon>
        <taxon>Pseudomonadati</taxon>
        <taxon>Pseudomonadota</taxon>
        <taxon>Alphaproteobacteria</taxon>
        <taxon>Acetobacterales</taxon>
        <taxon>Roseomonadaceae</taxon>
        <taxon>Falsiroseomonas</taxon>
    </lineage>
</organism>
<name>A0A1I3XM30_9PROT</name>
<dbReference type="SUPFAM" id="SSF53448">
    <property type="entry name" value="Nucleotide-diphospho-sugar transferases"/>
    <property type="match status" value="1"/>
</dbReference>
<evidence type="ECO:0000313" key="1">
    <source>
        <dbReference type="EMBL" id="SFK20677.1"/>
    </source>
</evidence>
<dbReference type="OrthoDB" id="7276437at2"/>
<dbReference type="InterPro" id="IPR029044">
    <property type="entry name" value="Nucleotide-diphossugar_trans"/>
</dbReference>
<protein>
    <recommendedName>
        <fullName evidence="3">Glycosyl transferase family 2</fullName>
    </recommendedName>
</protein>
<dbReference type="EMBL" id="FOSQ01000001">
    <property type="protein sequence ID" value="SFK20677.1"/>
    <property type="molecule type" value="Genomic_DNA"/>
</dbReference>
<dbReference type="Gene3D" id="3.90.550.10">
    <property type="entry name" value="Spore Coat Polysaccharide Biosynthesis Protein SpsA, Chain A"/>
    <property type="match status" value="1"/>
</dbReference>
<sequence length="315" mass="34174">MPPPIAILAFDRPHYLKPVLESLLAQRGASLRQHRVFLFQDGARNRYSGAWRGDPAAIAESTALFRALVPWGEVVPAGDNIGVAENVLRAERVVFEDLAEPIAWFFEDDLLLHPDYLRNLAHLSAMALAEEAIGYVSCVGDHVAPLAVQRARQADLVPMAMNWAFGLTRRHWQAMQPLLEPFHAAVLGQDYAARSTAAIIGACQAAGLPVHSSSQDNARRVATCVLGRNALNSVVVLGRYIGEAGLHMTPAMFRERRYGAARWLKRVEPAFVCPDPAALAAMRAAVMAKQVERAAAAAARLFPAASAIPAPPARL</sequence>
<dbReference type="AlphaFoldDB" id="A0A1I3XM30"/>
<evidence type="ECO:0000313" key="2">
    <source>
        <dbReference type="Proteomes" id="UP000199473"/>
    </source>
</evidence>
<proteinExistence type="predicted"/>
<dbReference type="Proteomes" id="UP000199473">
    <property type="component" value="Unassembled WGS sequence"/>
</dbReference>
<gene>
    <name evidence="1" type="ORF">SAMN02745775_101462</name>
</gene>